<dbReference type="EMBL" id="JWYV01000021">
    <property type="protein sequence ID" value="KKC98373.1"/>
    <property type="molecule type" value="Genomic_DNA"/>
</dbReference>
<evidence type="ECO:0000256" key="5">
    <source>
        <dbReference type="SAM" id="MobiDB-lite"/>
    </source>
</evidence>
<dbReference type="AlphaFoldDB" id="A0A0F5V8C1"/>
<comment type="similarity">
    <text evidence="3">Belongs to the methyl-accepting chemotaxis (MCP) protein family.</text>
</comment>
<feature type="transmembrane region" description="Helical" evidence="6">
    <location>
        <begin position="12"/>
        <end position="31"/>
    </location>
</feature>
<dbReference type="STRING" id="265726.KY46_18985"/>
<organism evidence="9 10">
    <name type="scientific">Photobacterium halotolerans</name>
    <dbReference type="NCBI Taxonomy" id="265726"/>
    <lineage>
        <taxon>Bacteria</taxon>
        <taxon>Pseudomonadati</taxon>
        <taxon>Pseudomonadota</taxon>
        <taxon>Gammaproteobacteria</taxon>
        <taxon>Vibrionales</taxon>
        <taxon>Vibrionaceae</taxon>
        <taxon>Photobacterium</taxon>
    </lineage>
</organism>
<dbReference type="PRINTS" id="PR00260">
    <property type="entry name" value="CHEMTRNSDUCR"/>
</dbReference>
<evidence type="ECO:0000259" key="7">
    <source>
        <dbReference type="PROSITE" id="PS50111"/>
    </source>
</evidence>
<feature type="compositionally biased region" description="Basic and acidic residues" evidence="5">
    <location>
        <begin position="490"/>
        <end position="499"/>
    </location>
</feature>
<dbReference type="FunFam" id="1.10.287.950:FF:000001">
    <property type="entry name" value="Methyl-accepting chemotaxis sensory transducer"/>
    <property type="match status" value="1"/>
</dbReference>
<dbReference type="SMART" id="SM00283">
    <property type="entry name" value="MA"/>
    <property type="match status" value="1"/>
</dbReference>
<dbReference type="Pfam" id="PF00015">
    <property type="entry name" value="MCPsignal"/>
    <property type="match status" value="1"/>
</dbReference>
<evidence type="ECO:0000256" key="2">
    <source>
        <dbReference type="ARBA" id="ARBA00023224"/>
    </source>
</evidence>
<sequence length="542" mass="59802">MTANWNLKTKLSMLFTAIALIIIAALSAISYHTLVNAAMSSIDTELNTAAQAVEQLIGDLPNDEAGRDDALYNDISAHLTHFTQGAKLEWAYATVRRGGQVYYTYINRDENEWKSGRYKNWYLEQYLKVPEMLYEAFRTEQTQYQSYQGEYGMYRSIFVPFRGDNGDLHVIGIDVKLTDIEEVKTEALKKTFFIAAVFLVLTVIAARMIANLIVTPVNGLNQVLRSLANGNWDLNQRVTVRSQDEIGEMSDSFNIFMAALRQRMLEVQQSSDSVAATSAQLDTLIRAVTDRSMTQSEHVGSSATAIEELAASAQSITEIVDNANQQMGQFELLTQNTVEAIDHAVRGMQSVQLETNTVADKLQQLDNRASEINSIVEVIKDIADQTNLLALNAAIEAARAGAQGRGFAVVADEVRQLSERTAKATVEISTMIRSIQTDTSDTTQTMQHAVDRVDSSVQHADQANASLSSFNQEISAVSSGMEEIAGSVKEQAHASDHLSRNVASLSDSAEENRLSTLEAQQGVDELKRRANALHQVVNQFTL</sequence>
<evidence type="ECO:0000256" key="1">
    <source>
        <dbReference type="ARBA" id="ARBA00004370"/>
    </source>
</evidence>
<gene>
    <name evidence="9" type="ORF">KY46_18985</name>
</gene>
<evidence type="ECO:0000313" key="9">
    <source>
        <dbReference type="EMBL" id="KKC98373.1"/>
    </source>
</evidence>
<keyword evidence="6" id="KW-0812">Transmembrane</keyword>
<dbReference type="GO" id="GO:0006935">
    <property type="term" value="P:chemotaxis"/>
    <property type="evidence" value="ECO:0007669"/>
    <property type="project" value="InterPro"/>
</dbReference>
<keyword evidence="6" id="KW-0472">Membrane</keyword>
<evidence type="ECO:0000256" key="3">
    <source>
        <dbReference type="ARBA" id="ARBA00029447"/>
    </source>
</evidence>
<reference evidence="9 10" key="1">
    <citation type="submission" date="2014-12" db="EMBL/GenBank/DDBJ databases">
        <title>Mercury Reductase activity and rhizosphere competence traits in the genome of root associated Photobacterium halotolerans MELD1.</title>
        <authorList>
            <person name="Mathew D.C."/>
            <person name="Huang C.-C."/>
        </authorList>
    </citation>
    <scope>NUCLEOTIDE SEQUENCE [LARGE SCALE GENOMIC DNA]</scope>
    <source>
        <strain evidence="9 10">MELD1</strain>
    </source>
</reference>
<keyword evidence="6" id="KW-1133">Transmembrane helix</keyword>
<comment type="subcellular location">
    <subcellularLocation>
        <location evidence="1">Membrane</location>
    </subcellularLocation>
</comment>
<feature type="domain" description="HAMP" evidence="8">
    <location>
        <begin position="211"/>
        <end position="265"/>
    </location>
</feature>
<feature type="region of interest" description="Disordered" evidence="5">
    <location>
        <begin position="486"/>
        <end position="512"/>
    </location>
</feature>
<dbReference type="PATRIC" id="fig|265726.11.peg.2603"/>
<comment type="caution">
    <text evidence="9">The sequence shown here is derived from an EMBL/GenBank/DDBJ whole genome shotgun (WGS) entry which is preliminary data.</text>
</comment>
<dbReference type="SMART" id="SM00304">
    <property type="entry name" value="HAMP"/>
    <property type="match status" value="1"/>
</dbReference>
<dbReference type="Pfam" id="PF00672">
    <property type="entry name" value="HAMP"/>
    <property type="match status" value="1"/>
</dbReference>
<dbReference type="InterPro" id="IPR004090">
    <property type="entry name" value="Chemotax_Me-accpt_rcpt"/>
</dbReference>
<dbReference type="Proteomes" id="UP000033633">
    <property type="component" value="Unassembled WGS sequence"/>
</dbReference>
<dbReference type="RefSeq" id="WP_046222178.1">
    <property type="nucleotide sequence ID" value="NZ_JWYV01000021.1"/>
</dbReference>
<evidence type="ECO:0000256" key="6">
    <source>
        <dbReference type="SAM" id="Phobius"/>
    </source>
</evidence>
<protein>
    <submittedName>
        <fullName evidence="9">Chemotaxis protein</fullName>
    </submittedName>
</protein>
<feature type="domain" description="Methyl-accepting transducer" evidence="7">
    <location>
        <begin position="270"/>
        <end position="506"/>
    </location>
</feature>
<dbReference type="PROSITE" id="PS50885">
    <property type="entry name" value="HAMP"/>
    <property type="match status" value="1"/>
</dbReference>
<dbReference type="PROSITE" id="PS50111">
    <property type="entry name" value="CHEMOTAXIS_TRANSDUC_2"/>
    <property type="match status" value="1"/>
</dbReference>
<accession>A0A0F5V8C1</accession>
<dbReference type="SUPFAM" id="SSF58104">
    <property type="entry name" value="Methyl-accepting chemotaxis protein (MCP) signaling domain"/>
    <property type="match status" value="1"/>
</dbReference>
<evidence type="ECO:0000256" key="4">
    <source>
        <dbReference type="PROSITE-ProRule" id="PRU00284"/>
    </source>
</evidence>
<evidence type="ECO:0000313" key="10">
    <source>
        <dbReference type="Proteomes" id="UP000033633"/>
    </source>
</evidence>
<dbReference type="GO" id="GO:0007165">
    <property type="term" value="P:signal transduction"/>
    <property type="evidence" value="ECO:0007669"/>
    <property type="project" value="UniProtKB-KW"/>
</dbReference>
<feature type="transmembrane region" description="Helical" evidence="6">
    <location>
        <begin position="192"/>
        <end position="214"/>
    </location>
</feature>
<dbReference type="PANTHER" id="PTHR32089:SF112">
    <property type="entry name" value="LYSOZYME-LIKE PROTEIN-RELATED"/>
    <property type="match status" value="1"/>
</dbReference>
<dbReference type="InterPro" id="IPR003660">
    <property type="entry name" value="HAMP_dom"/>
</dbReference>
<dbReference type="InterPro" id="IPR004089">
    <property type="entry name" value="MCPsignal_dom"/>
</dbReference>
<name>A0A0F5V8C1_9GAMM</name>
<proteinExistence type="inferred from homology"/>
<dbReference type="CDD" id="cd06225">
    <property type="entry name" value="HAMP"/>
    <property type="match status" value="1"/>
</dbReference>
<evidence type="ECO:0000259" key="8">
    <source>
        <dbReference type="PROSITE" id="PS50885"/>
    </source>
</evidence>
<dbReference type="PANTHER" id="PTHR32089">
    <property type="entry name" value="METHYL-ACCEPTING CHEMOTAXIS PROTEIN MCPB"/>
    <property type="match status" value="1"/>
</dbReference>
<keyword evidence="2 4" id="KW-0807">Transducer</keyword>
<dbReference type="Gene3D" id="1.10.287.950">
    <property type="entry name" value="Methyl-accepting chemotaxis protein"/>
    <property type="match status" value="1"/>
</dbReference>
<keyword evidence="10" id="KW-1185">Reference proteome</keyword>
<dbReference type="OrthoDB" id="8613753at2"/>
<dbReference type="GO" id="GO:0016020">
    <property type="term" value="C:membrane"/>
    <property type="evidence" value="ECO:0007669"/>
    <property type="project" value="UniProtKB-SubCell"/>
</dbReference>
<dbReference type="GO" id="GO:0004888">
    <property type="term" value="F:transmembrane signaling receptor activity"/>
    <property type="evidence" value="ECO:0007669"/>
    <property type="project" value="InterPro"/>
</dbReference>